<evidence type="ECO:0000259" key="1">
    <source>
        <dbReference type="Pfam" id="PF13004"/>
    </source>
</evidence>
<proteinExistence type="predicted"/>
<dbReference type="Gene3D" id="2.60.40.10">
    <property type="entry name" value="Immunoglobulins"/>
    <property type="match status" value="2"/>
</dbReference>
<dbReference type="HOGENOM" id="CLU_1114956_0_0_10"/>
<name>G5SLA5_9BACT</name>
<evidence type="ECO:0000313" key="3">
    <source>
        <dbReference type="Proteomes" id="UP000003598"/>
    </source>
</evidence>
<dbReference type="InterPro" id="IPR024361">
    <property type="entry name" value="BACON"/>
</dbReference>
<dbReference type="InterPro" id="IPR013783">
    <property type="entry name" value="Ig-like_fold"/>
</dbReference>
<protein>
    <recommendedName>
        <fullName evidence="1">BACON domain-containing protein</fullName>
    </recommendedName>
</protein>
<dbReference type="Pfam" id="PF13004">
    <property type="entry name" value="BACON"/>
    <property type="match status" value="1"/>
</dbReference>
<dbReference type="EMBL" id="AFFY01000002">
    <property type="protein sequence ID" value="EHH01915.1"/>
    <property type="molecule type" value="Genomic_DNA"/>
</dbReference>
<comment type="caution">
    <text evidence="2">The sequence shown here is derived from an EMBL/GenBank/DDBJ whole genome shotgun (WGS) entry which is preliminary data.</text>
</comment>
<organism evidence="2 3">
    <name type="scientific">Paraprevotella clara YIT 11840</name>
    <dbReference type="NCBI Taxonomy" id="762968"/>
    <lineage>
        <taxon>Bacteria</taxon>
        <taxon>Pseudomonadati</taxon>
        <taxon>Bacteroidota</taxon>
        <taxon>Bacteroidia</taxon>
        <taxon>Bacteroidales</taxon>
        <taxon>Prevotellaceae</taxon>
        <taxon>Paraprevotella</taxon>
    </lineage>
</organism>
<reference evidence="2 3" key="1">
    <citation type="submission" date="2011-03" db="EMBL/GenBank/DDBJ databases">
        <authorList>
            <person name="Weinstock G."/>
            <person name="Sodergren E."/>
            <person name="Clifton S."/>
            <person name="Fulton L."/>
            <person name="Fulton B."/>
            <person name="Courtney L."/>
            <person name="Fronick C."/>
            <person name="Harrison M."/>
            <person name="Strong C."/>
            <person name="Farmer C."/>
            <person name="Delahaunty K."/>
            <person name="Markovic C."/>
            <person name="Hall O."/>
            <person name="Minx P."/>
            <person name="Tomlinson C."/>
            <person name="Mitreva M."/>
            <person name="Hou S."/>
            <person name="Chen J."/>
            <person name="Wollam A."/>
            <person name="Pepin K.H."/>
            <person name="Johnson M."/>
            <person name="Bhonagiri V."/>
            <person name="Zhang X."/>
            <person name="Suruliraj S."/>
            <person name="Warren W."/>
            <person name="Chinwalla A."/>
            <person name="Mardis E.R."/>
            <person name="Wilson R.K."/>
        </authorList>
    </citation>
    <scope>NUCLEOTIDE SEQUENCE [LARGE SCALE GENOMIC DNA]</scope>
    <source>
        <strain evidence="2 3">YIT 11840</strain>
    </source>
</reference>
<evidence type="ECO:0000313" key="2">
    <source>
        <dbReference type="EMBL" id="EHH01915.1"/>
    </source>
</evidence>
<dbReference type="STRING" id="762968.HMPREF9441_00124"/>
<feature type="domain" description="BACON" evidence="1">
    <location>
        <begin position="188"/>
        <end position="241"/>
    </location>
</feature>
<accession>G5SLA5</accession>
<dbReference type="AlphaFoldDB" id="G5SLA5"/>
<sequence>MINGDTFNYLFIFAHHFNEINIMKKVLGFSVALAAVLFAACDNKENSYNFAQIIYPSGYGSVLYADQTVDSLRFATTYDWSLSVSEGWIHVDADSMSGTVPQGYFMVKRLDVDLDVNNTDTVRTGYIYFHADGKTLVTSYTQYHYLNIERPVRRNYQFTLQDTARQVRDSLIFQTYGDDWTLAFKGEAPAWVRLADGAATSGRAGKYTVHYQLDQNTTTAERTAVLELKSRGVSTDIRIKQLGLKAEED</sequence>
<dbReference type="Proteomes" id="UP000003598">
    <property type="component" value="Unassembled WGS sequence"/>
</dbReference>
<dbReference type="OrthoDB" id="9889520at2"/>
<keyword evidence="3" id="KW-1185">Reference proteome</keyword>
<dbReference type="PATRIC" id="fig|762968.3.peg.107"/>
<gene>
    <name evidence="2" type="ORF">HMPREF9441_00124</name>
</gene>